<keyword evidence="3" id="KW-0804">Transcription</keyword>
<dbReference type="AlphaFoldDB" id="A0AAN7P7J4"/>
<dbReference type="PROSITE" id="PS50888">
    <property type="entry name" value="BHLH"/>
    <property type="match status" value="1"/>
</dbReference>
<evidence type="ECO:0000256" key="3">
    <source>
        <dbReference type="ARBA" id="ARBA00023163"/>
    </source>
</evidence>
<reference evidence="8" key="1">
    <citation type="submission" date="2023-01" db="EMBL/GenBank/DDBJ databases">
        <title>Key to firefly adult light organ development and bioluminescence: homeobox transcription factors regulate luciferase expression and transportation to peroxisome.</title>
        <authorList>
            <person name="Fu X."/>
        </authorList>
    </citation>
    <scope>NUCLEOTIDE SEQUENCE [LARGE SCALE GENOMIC DNA]</scope>
</reference>
<dbReference type="Gene3D" id="4.10.280.10">
    <property type="entry name" value="Helix-loop-helix DNA-binding domain"/>
    <property type="match status" value="1"/>
</dbReference>
<sequence>MGSKSITNMFGYNDCASLQSTTNLSLASSNGNPVSKHMEKQCAKLRDEMIAIQSTSLKEHATISKKLEIALREKRELCKRLNAINRESNAARQQVEQLLSEKCSLLERLECATKEFKHNTKCKKTALAKLEESQVSVALLMKEIENYRNEKNALEDKLKKLNMENQHLKDCITYYEHSRNTVEDTNVVKEQEKSINTFQEAMRNDENLSQSHKDVQRVQKRLLDLEKSLDKLKYTSWSKHNPKQTISDLHTEHVIQMPENDLTITTVPESPLEMSHKTRKVFTDNLTDEQRENIQVPSEPPCHDFLPKFKKHENLIEDYQSRRTYENPNLSMNGFDTENKGDFIFMQEVDDLTTDNDDSEEYDSQNRIISNSPAFQQFLHKMDKIRKPLMEKKRRARINDSLETLKQILLDSKTTLKESAQKKNGQRTAKLEKADILEMTVRYLQHLHNKLGQNPGPRPIKSKEVSIRPADSSSDNGFQIGVTLIPTRLQNGDLAFVMPSSLQPVSSKNDLENEFSEKMNDAVWRPW</sequence>
<evidence type="ECO:0000256" key="2">
    <source>
        <dbReference type="ARBA" id="ARBA00023015"/>
    </source>
</evidence>
<keyword evidence="4" id="KW-0539">Nucleus</keyword>
<keyword evidence="5" id="KW-0175">Coiled coil</keyword>
<evidence type="ECO:0000256" key="5">
    <source>
        <dbReference type="SAM" id="Coils"/>
    </source>
</evidence>
<feature type="domain" description="BHLH" evidence="6">
    <location>
        <begin position="382"/>
        <end position="447"/>
    </location>
</feature>
<protein>
    <recommendedName>
        <fullName evidence="6">BHLH domain-containing protein</fullName>
    </recommendedName>
</protein>
<dbReference type="GO" id="GO:0005634">
    <property type="term" value="C:nucleus"/>
    <property type="evidence" value="ECO:0007669"/>
    <property type="project" value="UniProtKB-SubCell"/>
</dbReference>
<dbReference type="InterPro" id="IPR011598">
    <property type="entry name" value="bHLH_dom"/>
</dbReference>
<keyword evidence="8" id="KW-1185">Reference proteome</keyword>
<evidence type="ECO:0000256" key="4">
    <source>
        <dbReference type="ARBA" id="ARBA00023242"/>
    </source>
</evidence>
<organism evidence="7 8">
    <name type="scientific">Aquatica leii</name>
    <dbReference type="NCBI Taxonomy" id="1421715"/>
    <lineage>
        <taxon>Eukaryota</taxon>
        <taxon>Metazoa</taxon>
        <taxon>Ecdysozoa</taxon>
        <taxon>Arthropoda</taxon>
        <taxon>Hexapoda</taxon>
        <taxon>Insecta</taxon>
        <taxon>Pterygota</taxon>
        <taxon>Neoptera</taxon>
        <taxon>Endopterygota</taxon>
        <taxon>Coleoptera</taxon>
        <taxon>Polyphaga</taxon>
        <taxon>Elateriformia</taxon>
        <taxon>Elateroidea</taxon>
        <taxon>Lampyridae</taxon>
        <taxon>Luciolinae</taxon>
        <taxon>Aquatica</taxon>
    </lineage>
</organism>
<proteinExistence type="predicted"/>
<evidence type="ECO:0000259" key="6">
    <source>
        <dbReference type="PROSITE" id="PS50888"/>
    </source>
</evidence>
<name>A0AAN7P7J4_9COLE</name>
<dbReference type="InterPro" id="IPR050370">
    <property type="entry name" value="HES_HEY"/>
</dbReference>
<dbReference type="Proteomes" id="UP001353858">
    <property type="component" value="Unassembled WGS sequence"/>
</dbReference>
<dbReference type="Pfam" id="PF00010">
    <property type="entry name" value="HLH"/>
    <property type="match status" value="1"/>
</dbReference>
<comment type="caution">
    <text evidence="7">The sequence shown here is derived from an EMBL/GenBank/DDBJ whole genome shotgun (WGS) entry which is preliminary data.</text>
</comment>
<dbReference type="GO" id="GO:0046983">
    <property type="term" value="F:protein dimerization activity"/>
    <property type="evidence" value="ECO:0007669"/>
    <property type="project" value="InterPro"/>
</dbReference>
<comment type="subcellular location">
    <subcellularLocation>
        <location evidence="1">Nucleus</location>
    </subcellularLocation>
</comment>
<gene>
    <name evidence="7" type="ORF">RN001_012563</name>
</gene>
<evidence type="ECO:0000313" key="7">
    <source>
        <dbReference type="EMBL" id="KAK4876141.1"/>
    </source>
</evidence>
<dbReference type="InterPro" id="IPR036638">
    <property type="entry name" value="HLH_DNA-bd_sf"/>
</dbReference>
<keyword evidence="2" id="KW-0805">Transcription regulation</keyword>
<evidence type="ECO:0000256" key="1">
    <source>
        <dbReference type="ARBA" id="ARBA00004123"/>
    </source>
</evidence>
<dbReference type="CDD" id="cd11410">
    <property type="entry name" value="bHLH_O_HES"/>
    <property type="match status" value="1"/>
</dbReference>
<accession>A0AAN7P7J4</accession>
<dbReference type="EMBL" id="JARPUR010000005">
    <property type="protein sequence ID" value="KAK4876141.1"/>
    <property type="molecule type" value="Genomic_DNA"/>
</dbReference>
<dbReference type="PANTHER" id="PTHR10985">
    <property type="entry name" value="BASIC HELIX-LOOP-HELIX TRANSCRIPTION FACTOR, HES-RELATED"/>
    <property type="match status" value="1"/>
</dbReference>
<feature type="coiled-coil region" evidence="5">
    <location>
        <begin position="130"/>
        <end position="235"/>
    </location>
</feature>
<feature type="coiled-coil region" evidence="5">
    <location>
        <begin position="67"/>
        <end position="101"/>
    </location>
</feature>
<dbReference type="SMART" id="SM00353">
    <property type="entry name" value="HLH"/>
    <property type="match status" value="1"/>
</dbReference>
<evidence type="ECO:0000313" key="8">
    <source>
        <dbReference type="Proteomes" id="UP001353858"/>
    </source>
</evidence>
<dbReference type="SUPFAM" id="SSF47459">
    <property type="entry name" value="HLH, helix-loop-helix DNA-binding domain"/>
    <property type="match status" value="1"/>
</dbReference>